<dbReference type="EMBL" id="MU806882">
    <property type="protein sequence ID" value="KAJ3832687.1"/>
    <property type="molecule type" value="Genomic_DNA"/>
</dbReference>
<feature type="region of interest" description="Disordered" evidence="1">
    <location>
        <begin position="1"/>
        <end position="24"/>
    </location>
</feature>
<accession>A0AA38NXZ4</accession>
<dbReference type="Proteomes" id="UP001163846">
    <property type="component" value="Unassembled WGS sequence"/>
</dbReference>
<proteinExistence type="predicted"/>
<organism evidence="2 3">
    <name type="scientific">Lentinula raphanica</name>
    <dbReference type="NCBI Taxonomy" id="153919"/>
    <lineage>
        <taxon>Eukaryota</taxon>
        <taxon>Fungi</taxon>
        <taxon>Dikarya</taxon>
        <taxon>Basidiomycota</taxon>
        <taxon>Agaricomycotina</taxon>
        <taxon>Agaricomycetes</taxon>
        <taxon>Agaricomycetidae</taxon>
        <taxon>Agaricales</taxon>
        <taxon>Marasmiineae</taxon>
        <taxon>Omphalotaceae</taxon>
        <taxon>Lentinula</taxon>
    </lineage>
</organism>
<name>A0AA38NXZ4_9AGAR</name>
<evidence type="ECO:0000256" key="1">
    <source>
        <dbReference type="SAM" id="MobiDB-lite"/>
    </source>
</evidence>
<feature type="region of interest" description="Disordered" evidence="1">
    <location>
        <begin position="285"/>
        <end position="308"/>
    </location>
</feature>
<dbReference type="AlphaFoldDB" id="A0AA38NXZ4"/>
<sequence length="340" mass="38576">MSRATSPTMDPPSPRMSDSSTQMHHRMPTSMFSEGLQRHEGSFQRSSFSMLTAESQQNFNAAAEPEVTPLAVDNLAKDFGLDEEQRSILQTFLKFGKVGKGLPAADLLTRLYSNALIMHLENKRPKDDENTAQTLRAMVNDLRIRLQTFSLSSTQTKMIRLIAHDKMYDPLRTCYTDVGKDVFAHLQSNAEQLGFSNVIGNPAHENALEARVNKACSSVRNQFRQHIIDSITKKPISAADFTHNMNKIYCRPGGPDFNRQQILLRNVILRRFVYDNKQTIWAAEEDDDADGEQPPEGATKKRKRGGRVAKGQDFWSLVDAWYSEKKKDLGKKLSDPRWKL</sequence>
<evidence type="ECO:0000313" key="3">
    <source>
        <dbReference type="Proteomes" id="UP001163846"/>
    </source>
</evidence>
<reference evidence="2" key="1">
    <citation type="submission" date="2022-08" db="EMBL/GenBank/DDBJ databases">
        <authorList>
            <consortium name="DOE Joint Genome Institute"/>
            <person name="Min B."/>
            <person name="Riley R."/>
            <person name="Sierra-Patev S."/>
            <person name="Naranjo-Ortiz M."/>
            <person name="Looney B."/>
            <person name="Konkel Z."/>
            <person name="Slot J.C."/>
            <person name="Sakamoto Y."/>
            <person name="Steenwyk J.L."/>
            <person name="Rokas A."/>
            <person name="Carro J."/>
            <person name="Camarero S."/>
            <person name="Ferreira P."/>
            <person name="Molpeceres G."/>
            <person name="Ruiz-Duenas F.J."/>
            <person name="Serrano A."/>
            <person name="Henrissat B."/>
            <person name="Drula E."/>
            <person name="Hughes K.W."/>
            <person name="Mata J.L."/>
            <person name="Ishikawa N.K."/>
            <person name="Vargas-Isla R."/>
            <person name="Ushijima S."/>
            <person name="Smith C.A."/>
            <person name="Ahrendt S."/>
            <person name="Andreopoulos W."/>
            <person name="He G."/>
            <person name="Labutti K."/>
            <person name="Lipzen A."/>
            <person name="Ng V."/>
            <person name="Sandor L."/>
            <person name="Barry K."/>
            <person name="Martinez A.T."/>
            <person name="Xiao Y."/>
            <person name="Gibbons J.G."/>
            <person name="Terashima K."/>
            <person name="Hibbett D.S."/>
            <person name="Grigoriev I.V."/>
        </authorList>
    </citation>
    <scope>NUCLEOTIDE SEQUENCE</scope>
    <source>
        <strain evidence="2">TFB9207</strain>
    </source>
</reference>
<protein>
    <submittedName>
        <fullName evidence="2">Uncharacterized protein</fullName>
    </submittedName>
</protein>
<keyword evidence="3" id="KW-1185">Reference proteome</keyword>
<comment type="caution">
    <text evidence="2">The sequence shown here is derived from an EMBL/GenBank/DDBJ whole genome shotgun (WGS) entry which is preliminary data.</text>
</comment>
<gene>
    <name evidence="2" type="ORF">F5878DRAFT_666338</name>
</gene>
<evidence type="ECO:0000313" key="2">
    <source>
        <dbReference type="EMBL" id="KAJ3832687.1"/>
    </source>
</evidence>